<comment type="caution">
    <text evidence="2">The sequence shown here is derived from an EMBL/GenBank/DDBJ whole genome shotgun (WGS) entry which is preliminary data.</text>
</comment>
<reference evidence="2" key="1">
    <citation type="submission" date="2022-08" db="EMBL/GenBank/DDBJ databases">
        <authorList>
            <consortium name="DOE Joint Genome Institute"/>
            <person name="Min B."/>
            <person name="Riley R."/>
            <person name="Sierra-Patev S."/>
            <person name="Naranjo-Ortiz M."/>
            <person name="Looney B."/>
            <person name="Konkel Z."/>
            <person name="Slot J.C."/>
            <person name="Sakamoto Y."/>
            <person name="Steenwyk J.L."/>
            <person name="Rokas A."/>
            <person name="Carro J."/>
            <person name="Camarero S."/>
            <person name="Ferreira P."/>
            <person name="Molpeceres G."/>
            <person name="Ruiz-Duenas F.J."/>
            <person name="Serrano A."/>
            <person name="Henrissat B."/>
            <person name="Drula E."/>
            <person name="Hughes K.W."/>
            <person name="Mata J.L."/>
            <person name="Ishikawa N.K."/>
            <person name="Vargas-Isla R."/>
            <person name="Ushijima S."/>
            <person name="Smith C.A."/>
            <person name="Ahrendt S."/>
            <person name="Andreopoulos W."/>
            <person name="He G."/>
            <person name="Labutti K."/>
            <person name="Lipzen A."/>
            <person name="Ng V."/>
            <person name="Sandor L."/>
            <person name="Barry K."/>
            <person name="Martinez A.T."/>
            <person name="Xiao Y."/>
            <person name="Gibbons J.G."/>
            <person name="Terashima K."/>
            <person name="Hibbett D.S."/>
            <person name="Grigoriev I.V."/>
        </authorList>
    </citation>
    <scope>NUCLEOTIDE SEQUENCE</scope>
    <source>
        <strain evidence="2">TFB10827</strain>
    </source>
</reference>
<accession>A0ABQ8Q9Q0</accession>
<dbReference type="EMBL" id="MU790661">
    <property type="protein sequence ID" value="KAJ3995273.1"/>
    <property type="molecule type" value="Genomic_DNA"/>
</dbReference>
<organism evidence="2 3">
    <name type="scientific">Lentinula boryana</name>
    <dbReference type="NCBI Taxonomy" id="40481"/>
    <lineage>
        <taxon>Eukaryota</taxon>
        <taxon>Fungi</taxon>
        <taxon>Dikarya</taxon>
        <taxon>Basidiomycota</taxon>
        <taxon>Agaricomycotina</taxon>
        <taxon>Agaricomycetes</taxon>
        <taxon>Agaricomycetidae</taxon>
        <taxon>Agaricales</taxon>
        <taxon>Marasmiineae</taxon>
        <taxon>Omphalotaceae</taxon>
        <taxon>Lentinula</taxon>
    </lineage>
</organism>
<protein>
    <submittedName>
        <fullName evidence="2">Uncharacterized protein</fullName>
    </submittedName>
</protein>
<proteinExistence type="predicted"/>
<keyword evidence="1" id="KW-0472">Membrane</keyword>
<keyword evidence="3" id="KW-1185">Reference proteome</keyword>
<keyword evidence="1" id="KW-1133">Transmembrane helix</keyword>
<name>A0ABQ8Q9Q0_9AGAR</name>
<evidence type="ECO:0000256" key="1">
    <source>
        <dbReference type="SAM" id="Phobius"/>
    </source>
</evidence>
<feature type="transmembrane region" description="Helical" evidence="1">
    <location>
        <begin position="45"/>
        <end position="61"/>
    </location>
</feature>
<sequence length="89" mass="10282">MLKWVSSSGPHQTPFFVFYFESFPFPLPFVSSHNFLFAEVEKGTILFPLSVFFIFSCYTVLSYRRSERTLNACSSITSISKEFSCIILK</sequence>
<evidence type="ECO:0000313" key="3">
    <source>
        <dbReference type="Proteomes" id="UP001163828"/>
    </source>
</evidence>
<evidence type="ECO:0000313" key="2">
    <source>
        <dbReference type="EMBL" id="KAJ3995273.1"/>
    </source>
</evidence>
<gene>
    <name evidence="2" type="ORF">F5050DRAFT_336965</name>
</gene>
<dbReference type="Proteomes" id="UP001163828">
    <property type="component" value="Unassembled WGS sequence"/>
</dbReference>
<keyword evidence="1" id="KW-0812">Transmembrane</keyword>